<evidence type="ECO:0000313" key="3">
    <source>
        <dbReference type="Proteomes" id="UP000179642"/>
    </source>
</evidence>
<sequence length="147" mass="15279">MKRLAGKVALIPGTARGQGRTAALRFAAEGAIVGGGDLRHESELKAQRLVAQAGGTALTPGPLDATDEDSVRAWVEEAADAFSVRSTSEVTGPSTHNSASASSNSSSRRAVRHSYNSARKRDTSANASCRTSGHTTLMTTAFGWFSS</sequence>
<evidence type="ECO:0000256" key="1">
    <source>
        <dbReference type="SAM" id="MobiDB-lite"/>
    </source>
</evidence>
<evidence type="ECO:0000313" key="2">
    <source>
        <dbReference type="EMBL" id="OIJ91589.1"/>
    </source>
</evidence>
<dbReference type="SUPFAM" id="SSF51735">
    <property type="entry name" value="NAD(P)-binding Rossmann-fold domains"/>
    <property type="match status" value="1"/>
</dbReference>
<dbReference type="InterPro" id="IPR002347">
    <property type="entry name" value="SDR_fam"/>
</dbReference>
<dbReference type="AlphaFoldDB" id="A0A1S2PCL6"/>
<comment type="caution">
    <text evidence="2">The sequence shown here is derived from an EMBL/GenBank/DDBJ whole genome shotgun (WGS) entry which is preliminary data.</text>
</comment>
<proteinExistence type="predicted"/>
<reference evidence="2 3" key="1">
    <citation type="submission" date="2016-10" db="EMBL/GenBank/DDBJ databases">
        <title>Genome sequence of Streptomyces sp. MUSC 1.</title>
        <authorList>
            <person name="Lee L.-H."/>
            <person name="Ser H.-L."/>
            <person name="Law J.W.-F."/>
        </authorList>
    </citation>
    <scope>NUCLEOTIDE SEQUENCE [LARGE SCALE GENOMIC DNA]</scope>
    <source>
        <strain evidence="2 3">MUSC 1</strain>
    </source>
</reference>
<dbReference type="Gene3D" id="3.40.50.720">
    <property type="entry name" value="NAD(P)-binding Rossmann-like Domain"/>
    <property type="match status" value="1"/>
</dbReference>
<organism evidence="2 3">
    <name type="scientific">Streptomyces monashensis</name>
    <dbReference type="NCBI Taxonomy" id="1678012"/>
    <lineage>
        <taxon>Bacteria</taxon>
        <taxon>Bacillati</taxon>
        <taxon>Actinomycetota</taxon>
        <taxon>Actinomycetes</taxon>
        <taxon>Kitasatosporales</taxon>
        <taxon>Streptomycetaceae</taxon>
        <taxon>Streptomyces</taxon>
    </lineage>
</organism>
<dbReference type="OrthoDB" id="517007at2"/>
<feature type="compositionally biased region" description="Polar residues" evidence="1">
    <location>
        <begin position="84"/>
        <end position="93"/>
    </location>
</feature>
<dbReference type="Pfam" id="PF13561">
    <property type="entry name" value="adh_short_C2"/>
    <property type="match status" value="1"/>
</dbReference>
<dbReference type="EMBL" id="MLYO01000083">
    <property type="protein sequence ID" value="OIJ91589.1"/>
    <property type="molecule type" value="Genomic_DNA"/>
</dbReference>
<feature type="compositionally biased region" description="Low complexity" evidence="1">
    <location>
        <begin position="94"/>
        <end position="108"/>
    </location>
</feature>
<dbReference type="InterPro" id="IPR036291">
    <property type="entry name" value="NAD(P)-bd_dom_sf"/>
</dbReference>
<dbReference type="Proteomes" id="UP000179642">
    <property type="component" value="Unassembled WGS sequence"/>
</dbReference>
<protein>
    <submittedName>
        <fullName evidence="2">Uncharacterized protein</fullName>
    </submittedName>
</protein>
<name>A0A1S2PCL6_9ACTN</name>
<accession>A0A1S2PCL6</accession>
<feature type="region of interest" description="Disordered" evidence="1">
    <location>
        <begin position="82"/>
        <end position="131"/>
    </location>
</feature>
<keyword evidence="3" id="KW-1185">Reference proteome</keyword>
<gene>
    <name evidence="2" type="ORF">BIV23_39540</name>
</gene>